<protein>
    <submittedName>
        <fullName evidence="2">YbfA family protein</fullName>
    </submittedName>
</protein>
<accession>A0ABY5X4R7</accession>
<dbReference type="Pfam" id="PF10725">
    <property type="entry name" value="DUF2517"/>
    <property type="match status" value="1"/>
</dbReference>
<keyword evidence="1" id="KW-0472">Membrane</keyword>
<evidence type="ECO:0000256" key="1">
    <source>
        <dbReference type="SAM" id="Phobius"/>
    </source>
</evidence>
<dbReference type="InterPro" id="IPR019663">
    <property type="entry name" value="YbfA"/>
</dbReference>
<reference evidence="2" key="1">
    <citation type="submission" date="2022-07" db="EMBL/GenBank/DDBJ databases">
        <title>Genetic diversity of Erwinia pyrifoliae.</title>
        <authorList>
            <person name="Park D.S."/>
            <person name="Ham H."/>
        </authorList>
    </citation>
    <scope>NUCLEOTIDE SEQUENCE</scope>
    <source>
        <strain evidence="2">CP201486</strain>
    </source>
</reference>
<dbReference type="RefSeq" id="WP_012668728.1">
    <property type="nucleotide sequence ID" value="NZ_CP023567.1"/>
</dbReference>
<evidence type="ECO:0000313" key="3">
    <source>
        <dbReference type="Proteomes" id="UP001058553"/>
    </source>
</evidence>
<keyword evidence="1" id="KW-0812">Transmembrane</keyword>
<organism evidence="2 3">
    <name type="scientific">Erwinia pyrifoliae</name>
    <dbReference type="NCBI Taxonomy" id="79967"/>
    <lineage>
        <taxon>Bacteria</taxon>
        <taxon>Pseudomonadati</taxon>
        <taxon>Pseudomonadota</taxon>
        <taxon>Gammaproteobacteria</taxon>
        <taxon>Enterobacterales</taxon>
        <taxon>Erwiniaceae</taxon>
        <taxon>Erwinia</taxon>
    </lineage>
</organism>
<keyword evidence="3" id="KW-1185">Reference proteome</keyword>
<dbReference type="EMBL" id="CP103445">
    <property type="protein sequence ID" value="UWS32369.1"/>
    <property type="molecule type" value="Genomic_DNA"/>
</dbReference>
<gene>
    <name evidence="2" type="ORF">NYP84_12015</name>
</gene>
<feature type="transmembrane region" description="Helical" evidence="1">
    <location>
        <begin position="6"/>
        <end position="30"/>
    </location>
</feature>
<dbReference type="GeneID" id="92236388"/>
<dbReference type="Proteomes" id="UP001058553">
    <property type="component" value="Chromosome"/>
</dbReference>
<keyword evidence="1" id="KW-1133">Transmembrane helix</keyword>
<name>A0ABY5X4R7_ERWPY</name>
<sequence>MGLYHHYSFGCIFLSLVHIVGITAFPLMLLGSDRAGFYSFLRSVWVKTSDRLVWLAQVRDAGCSQD</sequence>
<evidence type="ECO:0000313" key="2">
    <source>
        <dbReference type="EMBL" id="UWS32369.1"/>
    </source>
</evidence>
<proteinExistence type="predicted"/>